<evidence type="ECO:0000256" key="1">
    <source>
        <dbReference type="ARBA" id="ARBA00004613"/>
    </source>
</evidence>
<sequence length="859" mass="95017">MRCQLLMVALLSWAGVPTGGQDYNQNRYYRQYGGAQSPRSQSPRAQGEGGSVWTQWTGWSQCSRTCGGGASVRTRKCVSRPGSEGSPCEGEGREYRVCNKRECGRGAVDYRAMQCSLHNNRRFLGRLIYRWEPHYVSGGNPCELNCMASRYNFYFGFGKVLDGTRCYADPQKKNMCIAGKCLKVGCDGILGSEREEDACRVCGGNNATCVNVRKAYMTSFPSSGSFGYNEVAMIPAGAMHLKVEDTSRNYLALMRQDETSYVINGNWIIDWPGVYDVRGMPIRYERSAENEVINSVGPIPEDLHLMVLFRETNPGIHYEFWLPLDRYNTMVRQHGQTYIGGGGHVEVAYPRPQFPALPPTTTTPAPTTTTTTTTVAPRRTARPFRPGRGNTGYWVWVPAPNTGGSNRNRDGYWVRRTPGSPVSNSNGNRFGLNSRGNRHNSGGTKSFQIPGRGVHTGIISGGSRSSTGTNRFNLGRPSYPRTPTQTRVDSVSQGNSQTSSRNTGTRHHHQRANVTPSREISRERPSQQSGNSNVGRQPSSSQGGSTNENARNPNVPDWSSSRGGSTNGNARNPNVPDRSSSWGGSTNGNARNPNIPDRSSSRGGSANENARNPNVPQAPDRSAVVGSTKARTIPNNNRQSSREDSEEKQPLPGRNVPNRRPSSRETVYDRRYRPEEDTSNELSPARTAGGDTRTTGRTENVIPPPPDPVPPPPVYGPAAGTVGVRPTPKPTKYDSVGCLACRKIKGRFKNFCRSDFVVRVLVMSSRVYADSVRYDVKILYSFKNTFPLISREFIWVDGVCPCPKLVARREYVVMGSRSVMQQRGEARLVIGPKSWVRPWRESLFGIMEQFRRKSCQGRT</sequence>
<feature type="compositionally biased region" description="Low complexity" evidence="5">
    <location>
        <begin position="685"/>
        <end position="698"/>
    </location>
</feature>
<feature type="disulfide bond" evidence="4">
    <location>
        <begin position="66"/>
        <end position="103"/>
    </location>
</feature>
<organism evidence="8 9">
    <name type="scientific">Branchiostoma lanceolatum</name>
    <name type="common">Common lancelet</name>
    <name type="synonym">Amphioxus lanceolatum</name>
    <dbReference type="NCBI Taxonomy" id="7740"/>
    <lineage>
        <taxon>Eukaryota</taxon>
        <taxon>Metazoa</taxon>
        <taxon>Chordata</taxon>
        <taxon>Cephalochordata</taxon>
        <taxon>Leptocardii</taxon>
        <taxon>Amphioxiformes</taxon>
        <taxon>Branchiostomatidae</taxon>
        <taxon>Branchiostoma</taxon>
    </lineage>
</organism>
<evidence type="ECO:0000256" key="4">
    <source>
        <dbReference type="PIRSR" id="PIRSR613273-3"/>
    </source>
</evidence>
<evidence type="ECO:0000256" key="5">
    <source>
        <dbReference type="SAM" id="MobiDB-lite"/>
    </source>
</evidence>
<dbReference type="GO" id="GO:0005576">
    <property type="term" value="C:extracellular region"/>
    <property type="evidence" value="ECO:0007669"/>
    <property type="project" value="UniProtKB-SubCell"/>
</dbReference>
<feature type="compositionally biased region" description="Low complexity" evidence="5">
    <location>
        <begin position="359"/>
        <end position="386"/>
    </location>
</feature>
<dbReference type="FunFam" id="2.20.100.10:FF:000001">
    <property type="entry name" value="semaphorin-5A isoform X1"/>
    <property type="match status" value="1"/>
</dbReference>
<dbReference type="InterPro" id="IPR000884">
    <property type="entry name" value="TSP1_rpt"/>
</dbReference>
<dbReference type="GO" id="GO:0004222">
    <property type="term" value="F:metalloendopeptidase activity"/>
    <property type="evidence" value="ECO:0007669"/>
    <property type="project" value="TreeGrafter"/>
</dbReference>
<gene>
    <name evidence="8" type="primary">ADAMTSL5</name>
    <name evidence="8" type="ORF">BLAG_LOCUS14448</name>
</gene>
<keyword evidence="9" id="KW-1185">Reference proteome</keyword>
<evidence type="ECO:0000313" key="9">
    <source>
        <dbReference type="Proteomes" id="UP000838412"/>
    </source>
</evidence>
<accession>A0A8K0EP70</accession>
<protein>
    <submittedName>
        <fullName evidence="8">ADAMTSL5 protein</fullName>
    </submittedName>
</protein>
<dbReference type="EMBL" id="OV696687">
    <property type="protein sequence ID" value="CAH1255357.1"/>
    <property type="molecule type" value="Genomic_DNA"/>
</dbReference>
<keyword evidence="3 4" id="KW-1015">Disulfide bond</keyword>
<feature type="disulfide bond" evidence="4">
    <location>
        <begin position="62"/>
        <end position="98"/>
    </location>
</feature>
<evidence type="ECO:0000259" key="7">
    <source>
        <dbReference type="PROSITE" id="PS50189"/>
    </source>
</evidence>
<dbReference type="Pfam" id="PF19236">
    <property type="entry name" value="ADAMTS_CR_3"/>
    <property type="match status" value="1"/>
</dbReference>
<dbReference type="InterPro" id="IPR036383">
    <property type="entry name" value="TSP1_rpt_sf"/>
</dbReference>
<keyword evidence="6" id="KW-0732">Signal</keyword>
<evidence type="ECO:0000256" key="6">
    <source>
        <dbReference type="SAM" id="SignalP"/>
    </source>
</evidence>
<name>A0A8K0EP70_BRALA</name>
<dbReference type="InterPro" id="IPR013273">
    <property type="entry name" value="ADAMTS/ADAMTS-like"/>
</dbReference>
<feature type="compositionally biased region" description="Polar residues" evidence="5">
    <location>
        <begin position="526"/>
        <end position="615"/>
    </location>
</feature>
<dbReference type="PROSITE" id="PS50092">
    <property type="entry name" value="TSP1"/>
    <property type="match status" value="1"/>
</dbReference>
<dbReference type="SUPFAM" id="SSF82895">
    <property type="entry name" value="TSP-1 type 1 repeat"/>
    <property type="match status" value="1"/>
</dbReference>
<dbReference type="PANTHER" id="PTHR13723">
    <property type="entry name" value="ADAMTS A DISINTEGRIN AND METALLOPROTEASE WITH THROMBOSPONDIN MOTIFS PROTEASE"/>
    <property type="match status" value="1"/>
</dbReference>
<dbReference type="Pfam" id="PF01759">
    <property type="entry name" value="NTR"/>
    <property type="match status" value="1"/>
</dbReference>
<reference evidence="8" key="1">
    <citation type="submission" date="2022-01" db="EMBL/GenBank/DDBJ databases">
        <authorList>
            <person name="Braso-Vives M."/>
        </authorList>
    </citation>
    <scope>NUCLEOTIDE SEQUENCE</scope>
</reference>
<feature type="region of interest" description="Disordered" evidence="5">
    <location>
        <begin position="405"/>
        <end position="726"/>
    </location>
</feature>
<evidence type="ECO:0000313" key="8">
    <source>
        <dbReference type="EMBL" id="CAH1255357.1"/>
    </source>
</evidence>
<feature type="compositionally biased region" description="Polar residues" evidence="5">
    <location>
        <begin position="481"/>
        <end position="503"/>
    </location>
</feature>
<dbReference type="InterPro" id="IPR010294">
    <property type="entry name" value="ADAMTS_spacer1"/>
</dbReference>
<dbReference type="SUPFAM" id="SSF50242">
    <property type="entry name" value="TIMP-like"/>
    <property type="match status" value="1"/>
</dbReference>
<dbReference type="Pfam" id="PF05986">
    <property type="entry name" value="ADAMTS_spacer1"/>
    <property type="match status" value="1"/>
</dbReference>
<dbReference type="PANTHER" id="PTHR13723:SF317">
    <property type="entry name" value="ADAMTS_ADAMTS-LIKE SPACER 1 DOMAIN-CONTAINING PROTEIN"/>
    <property type="match status" value="1"/>
</dbReference>
<dbReference type="PRINTS" id="PR01857">
    <property type="entry name" value="ADAMTSFAMILY"/>
</dbReference>
<dbReference type="InterPro" id="IPR001134">
    <property type="entry name" value="Netrin_domain"/>
</dbReference>
<dbReference type="InterPro" id="IPR050439">
    <property type="entry name" value="ADAMTS_ADAMTS-like"/>
</dbReference>
<dbReference type="OrthoDB" id="5984913at2759"/>
<dbReference type="Gene3D" id="2.20.100.10">
    <property type="entry name" value="Thrombospondin type-1 (TSP1) repeat"/>
    <property type="match status" value="1"/>
</dbReference>
<dbReference type="GO" id="GO:0031012">
    <property type="term" value="C:extracellular matrix"/>
    <property type="evidence" value="ECO:0007669"/>
    <property type="project" value="TreeGrafter"/>
</dbReference>
<feature type="compositionally biased region" description="Pro residues" evidence="5">
    <location>
        <begin position="702"/>
        <end position="715"/>
    </location>
</feature>
<dbReference type="InterPro" id="IPR018933">
    <property type="entry name" value="Netrin_module_non-TIMP"/>
</dbReference>
<evidence type="ECO:0000256" key="2">
    <source>
        <dbReference type="ARBA" id="ARBA00022525"/>
    </source>
</evidence>
<dbReference type="PROSITE" id="PS50189">
    <property type="entry name" value="NTR"/>
    <property type="match status" value="1"/>
</dbReference>
<dbReference type="GO" id="GO:0030198">
    <property type="term" value="P:extracellular matrix organization"/>
    <property type="evidence" value="ECO:0007669"/>
    <property type="project" value="InterPro"/>
</dbReference>
<dbReference type="Proteomes" id="UP000838412">
    <property type="component" value="Chromosome 2"/>
</dbReference>
<dbReference type="AlphaFoldDB" id="A0A8K0EP70"/>
<proteinExistence type="predicted"/>
<comment type="subcellular location">
    <subcellularLocation>
        <location evidence="1">Secreted</location>
    </subcellularLocation>
</comment>
<feature type="disulfide bond" evidence="4">
    <location>
        <begin position="77"/>
        <end position="88"/>
    </location>
</feature>
<feature type="compositionally biased region" description="Low complexity" evidence="5">
    <location>
        <begin position="456"/>
        <end position="469"/>
    </location>
</feature>
<dbReference type="SMART" id="SM00643">
    <property type="entry name" value="C345C"/>
    <property type="match status" value="1"/>
</dbReference>
<dbReference type="Gene3D" id="2.60.120.830">
    <property type="match status" value="1"/>
</dbReference>
<dbReference type="GO" id="GO:0006508">
    <property type="term" value="P:proteolysis"/>
    <property type="evidence" value="ECO:0007669"/>
    <property type="project" value="TreeGrafter"/>
</dbReference>
<feature type="region of interest" description="Disordered" evidence="5">
    <location>
        <begin position="356"/>
        <end position="387"/>
    </location>
</feature>
<feature type="domain" description="NTR" evidence="7">
    <location>
        <begin position="738"/>
        <end position="855"/>
    </location>
</feature>
<dbReference type="InterPro" id="IPR008993">
    <property type="entry name" value="TIMP-like_OB-fold"/>
</dbReference>
<feature type="signal peptide" evidence="6">
    <location>
        <begin position="1"/>
        <end position="20"/>
    </location>
</feature>
<dbReference type="Pfam" id="PF00090">
    <property type="entry name" value="TSP_1"/>
    <property type="match status" value="1"/>
</dbReference>
<keyword evidence="2" id="KW-0964">Secreted</keyword>
<dbReference type="Gene3D" id="2.40.50.120">
    <property type="match status" value="1"/>
</dbReference>
<feature type="compositionally biased region" description="Basic and acidic residues" evidence="5">
    <location>
        <begin position="662"/>
        <end position="676"/>
    </location>
</feature>
<evidence type="ECO:0000256" key="3">
    <source>
        <dbReference type="ARBA" id="ARBA00023157"/>
    </source>
</evidence>
<feature type="compositionally biased region" description="Polar residues" evidence="5">
    <location>
        <begin position="629"/>
        <end position="639"/>
    </location>
</feature>
<feature type="chain" id="PRO_5035431328" evidence="6">
    <location>
        <begin position="21"/>
        <end position="859"/>
    </location>
</feature>
<dbReference type="SMART" id="SM00209">
    <property type="entry name" value="TSP1"/>
    <property type="match status" value="1"/>
</dbReference>
<dbReference type="InterPro" id="IPR045371">
    <property type="entry name" value="ADAMTS_CR_3"/>
</dbReference>
<feature type="compositionally biased region" description="Basic and acidic residues" evidence="5">
    <location>
        <begin position="640"/>
        <end position="649"/>
    </location>
</feature>